<keyword evidence="6 7" id="KW-0560">Oxidoreductase</keyword>
<dbReference type="GO" id="GO:0046654">
    <property type="term" value="P:tetrahydrofolate biosynthetic process"/>
    <property type="evidence" value="ECO:0007669"/>
    <property type="project" value="UniProtKB-UniPathway"/>
</dbReference>
<dbReference type="GO" id="GO:0006730">
    <property type="term" value="P:one-carbon metabolic process"/>
    <property type="evidence" value="ECO:0007669"/>
    <property type="project" value="UniProtKB-KW"/>
</dbReference>
<evidence type="ECO:0000256" key="1">
    <source>
        <dbReference type="ARBA" id="ARBA00004903"/>
    </source>
</evidence>
<dbReference type="RefSeq" id="WP_065492126.1">
    <property type="nucleotide sequence ID" value="NZ_CP009111.1"/>
</dbReference>
<dbReference type="EC" id="1.5.1.3" evidence="3 7"/>
<gene>
    <name evidence="10" type="ORF">R1CP_28990</name>
</gene>
<dbReference type="PANTHER" id="PTHR48069">
    <property type="entry name" value="DIHYDROFOLATE REDUCTASE"/>
    <property type="match status" value="1"/>
</dbReference>
<evidence type="ECO:0000256" key="4">
    <source>
        <dbReference type="ARBA" id="ARBA00022563"/>
    </source>
</evidence>
<sequence length="168" mass="18596">MAARQVKLVWAQGVGGVIGRDNTIPWHVPEDMAYFKKVTQGHPVIMGRRTWDSLPPRFRPLPGRRNIVISRRPDWIAEGAESADGLDSALALTDEDVCVIGGAQIYTAAMPFATQLLVSEIDVTIGGDAWAPPIDDSWHAQDTGEWLTSAKNGTRYRWITYTRALPAR</sequence>
<dbReference type="CDD" id="cd00209">
    <property type="entry name" value="DHFR"/>
    <property type="match status" value="1"/>
</dbReference>
<evidence type="ECO:0000256" key="3">
    <source>
        <dbReference type="ARBA" id="ARBA00012856"/>
    </source>
</evidence>
<comment type="similarity">
    <text evidence="2 7 8">Belongs to the dihydrofolate reductase family.</text>
</comment>
<reference evidence="10 11" key="1">
    <citation type="submission" date="2014-07" db="EMBL/GenBank/DDBJ databases">
        <authorList>
            <person name="Zhang J.E."/>
            <person name="Yang H."/>
            <person name="Guo J."/>
            <person name="Deng Z."/>
            <person name="Luo H."/>
            <person name="Luo M."/>
            <person name="Zhao B."/>
        </authorList>
    </citation>
    <scope>NUCLEOTIDE SEQUENCE [LARGE SCALE GENOMIC DNA]</scope>
    <source>
        <strain evidence="10 11">1CP</strain>
    </source>
</reference>
<evidence type="ECO:0000256" key="2">
    <source>
        <dbReference type="ARBA" id="ARBA00009539"/>
    </source>
</evidence>
<dbReference type="EMBL" id="CP009111">
    <property type="protein sequence ID" value="ANS30428.1"/>
    <property type="molecule type" value="Genomic_DNA"/>
</dbReference>
<keyword evidence="4 7" id="KW-0554">One-carbon metabolism</keyword>
<dbReference type="Gene3D" id="3.40.430.10">
    <property type="entry name" value="Dihydrofolate Reductase, subunit A"/>
    <property type="match status" value="1"/>
</dbReference>
<dbReference type="SUPFAM" id="SSF53597">
    <property type="entry name" value="Dihydrofolate reductase-like"/>
    <property type="match status" value="1"/>
</dbReference>
<dbReference type="Pfam" id="PF00186">
    <property type="entry name" value="DHFR_1"/>
    <property type="match status" value="1"/>
</dbReference>
<evidence type="ECO:0000259" key="9">
    <source>
        <dbReference type="PROSITE" id="PS51330"/>
    </source>
</evidence>
<comment type="catalytic activity">
    <reaction evidence="7">
        <text>(6S)-5,6,7,8-tetrahydrofolate + NADP(+) = 7,8-dihydrofolate + NADPH + H(+)</text>
        <dbReference type="Rhea" id="RHEA:15009"/>
        <dbReference type="ChEBI" id="CHEBI:15378"/>
        <dbReference type="ChEBI" id="CHEBI:57451"/>
        <dbReference type="ChEBI" id="CHEBI:57453"/>
        <dbReference type="ChEBI" id="CHEBI:57783"/>
        <dbReference type="ChEBI" id="CHEBI:58349"/>
        <dbReference type="EC" id="1.5.1.3"/>
    </reaction>
</comment>
<evidence type="ECO:0000256" key="8">
    <source>
        <dbReference type="RuleBase" id="RU004474"/>
    </source>
</evidence>
<dbReference type="PANTHER" id="PTHR48069:SF3">
    <property type="entry name" value="DIHYDROFOLATE REDUCTASE"/>
    <property type="match status" value="1"/>
</dbReference>
<feature type="domain" description="DHFR" evidence="9">
    <location>
        <begin position="5"/>
        <end position="163"/>
    </location>
</feature>
<evidence type="ECO:0000256" key="6">
    <source>
        <dbReference type="ARBA" id="ARBA00023002"/>
    </source>
</evidence>
<comment type="function">
    <text evidence="7">Key enzyme in folate metabolism. Catalyzes an essential reaction for de novo glycine and purine synthesis, and for DNA precursor synthesis.</text>
</comment>
<comment type="pathway">
    <text evidence="1 7">Cofactor biosynthesis; tetrahydrofolate biosynthesis; 5,6,7,8-tetrahydrofolate from 7,8-dihydrofolate: step 1/1.</text>
</comment>
<dbReference type="InterPro" id="IPR024072">
    <property type="entry name" value="DHFR-like_dom_sf"/>
</dbReference>
<dbReference type="UniPathway" id="UPA00077">
    <property type="reaction ID" value="UER00158"/>
</dbReference>
<evidence type="ECO:0000256" key="5">
    <source>
        <dbReference type="ARBA" id="ARBA00022857"/>
    </source>
</evidence>
<dbReference type="PROSITE" id="PS51330">
    <property type="entry name" value="DHFR_2"/>
    <property type="match status" value="1"/>
</dbReference>
<dbReference type="PATRIC" id="fig|37919.13.peg.6064"/>
<dbReference type="GO" id="GO:0005829">
    <property type="term" value="C:cytosol"/>
    <property type="evidence" value="ECO:0007669"/>
    <property type="project" value="TreeGrafter"/>
</dbReference>
<evidence type="ECO:0000256" key="7">
    <source>
        <dbReference type="PIRNR" id="PIRNR000194"/>
    </source>
</evidence>
<proteinExistence type="inferred from homology"/>
<dbReference type="InterPro" id="IPR012259">
    <property type="entry name" value="DHFR"/>
</dbReference>
<evidence type="ECO:0000313" key="10">
    <source>
        <dbReference type="EMBL" id="ANS30428.1"/>
    </source>
</evidence>
<dbReference type="Proteomes" id="UP000186108">
    <property type="component" value="Chromosome"/>
</dbReference>
<organism evidence="10 11">
    <name type="scientific">Rhodococcus opacus</name>
    <name type="common">Nocardia opaca</name>
    <dbReference type="NCBI Taxonomy" id="37919"/>
    <lineage>
        <taxon>Bacteria</taxon>
        <taxon>Bacillati</taxon>
        <taxon>Actinomycetota</taxon>
        <taxon>Actinomycetes</taxon>
        <taxon>Mycobacteriales</taxon>
        <taxon>Nocardiaceae</taxon>
        <taxon>Rhodococcus</taxon>
    </lineage>
</organism>
<dbReference type="InterPro" id="IPR017925">
    <property type="entry name" value="DHFR_CS"/>
</dbReference>
<dbReference type="GO" id="GO:0050661">
    <property type="term" value="F:NADP binding"/>
    <property type="evidence" value="ECO:0007669"/>
    <property type="project" value="InterPro"/>
</dbReference>
<dbReference type="PIRSF" id="PIRSF000194">
    <property type="entry name" value="DHFR"/>
    <property type="match status" value="1"/>
</dbReference>
<dbReference type="GO" id="GO:0046655">
    <property type="term" value="P:folic acid metabolic process"/>
    <property type="evidence" value="ECO:0007669"/>
    <property type="project" value="TreeGrafter"/>
</dbReference>
<evidence type="ECO:0000313" key="11">
    <source>
        <dbReference type="Proteomes" id="UP000186108"/>
    </source>
</evidence>
<dbReference type="GO" id="GO:0004146">
    <property type="term" value="F:dihydrofolate reductase activity"/>
    <property type="evidence" value="ECO:0007669"/>
    <property type="project" value="UniProtKB-EC"/>
</dbReference>
<accession>A0A1B1KCX3</accession>
<dbReference type="AlphaFoldDB" id="A0A1B1KCX3"/>
<keyword evidence="5 7" id="KW-0521">NADP</keyword>
<name>A0A1B1KCX3_RHOOP</name>
<dbReference type="PROSITE" id="PS00075">
    <property type="entry name" value="DHFR_1"/>
    <property type="match status" value="1"/>
</dbReference>
<dbReference type="PRINTS" id="PR00070">
    <property type="entry name" value="DHFR"/>
</dbReference>
<dbReference type="GO" id="GO:0046452">
    <property type="term" value="P:dihydrofolate metabolic process"/>
    <property type="evidence" value="ECO:0007669"/>
    <property type="project" value="TreeGrafter"/>
</dbReference>
<dbReference type="InterPro" id="IPR001796">
    <property type="entry name" value="DHFR_dom"/>
</dbReference>
<protein>
    <recommendedName>
        <fullName evidence="3 7">Dihydrofolate reductase</fullName>
        <ecNumber evidence="3 7">1.5.1.3</ecNumber>
    </recommendedName>
</protein>